<name>A0A399FCG8_9DEIN</name>
<dbReference type="SUPFAM" id="SSF53927">
    <property type="entry name" value="Cytidine deaminase-like"/>
    <property type="match status" value="1"/>
</dbReference>
<dbReference type="Proteomes" id="UP000266178">
    <property type="component" value="Unassembled WGS sequence"/>
</dbReference>
<organism evidence="4 5">
    <name type="scientific">Meiothermus granaticius NBRC 107808</name>
    <dbReference type="NCBI Taxonomy" id="1227551"/>
    <lineage>
        <taxon>Bacteria</taxon>
        <taxon>Thermotogati</taxon>
        <taxon>Deinococcota</taxon>
        <taxon>Deinococci</taxon>
        <taxon>Thermales</taxon>
        <taxon>Thermaceae</taxon>
        <taxon>Meiothermus</taxon>
    </lineage>
</organism>
<dbReference type="PANTHER" id="PTHR30592:SF1">
    <property type="entry name" value="SULFUR CARRIER PROTEIN FDHD"/>
    <property type="match status" value="1"/>
</dbReference>
<comment type="similarity">
    <text evidence="3">Belongs to the FdhD family.</text>
</comment>
<dbReference type="GO" id="GO:0005737">
    <property type="term" value="C:cytoplasm"/>
    <property type="evidence" value="ECO:0007669"/>
    <property type="project" value="UniProtKB-SubCell"/>
</dbReference>
<keyword evidence="2 3" id="KW-0501">Molybdenum cofactor biosynthesis</keyword>
<proteinExistence type="inferred from homology"/>
<dbReference type="PANTHER" id="PTHR30592">
    <property type="entry name" value="FORMATE DEHYDROGENASE"/>
    <property type="match status" value="1"/>
</dbReference>
<dbReference type="GO" id="GO:0097163">
    <property type="term" value="F:sulfur carrier activity"/>
    <property type="evidence" value="ECO:0007669"/>
    <property type="project" value="UniProtKB-UniRule"/>
</dbReference>
<dbReference type="EMBL" id="QWLB01000001">
    <property type="protein sequence ID" value="RIH93930.1"/>
    <property type="molecule type" value="Genomic_DNA"/>
</dbReference>
<evidence type="ECO:0000256" key="3">
    <source>
        <dbReference type="HAMAP-Rule" id="MF_00187"/>
    </source>
</evidence>
<keyword evidence="5" id="KW-1185">Reference proteome</keyword>
<dbReference type="NCBIfam" id="TIGR00129">
    <property type="entry name" value="fdhD_narQ"/>
    <property type="match status" value="1"/>
</dbReference>
<dbReference type="PIRSF" id="PIRSF015626">
    <property type="entry name" value="FdhD"/>
    <property type="match status" value="1"/>
</dbReference>
<evidence type="ECO:0000256" key="1">
    <source>
        <dbReference type="ARBA" id="ARBA00022490"/>
    </source>
</evidence>
<dbReference type="InterPro" id="IPR016193">
    <property type="entry name" value="Cytidine_deaminase-like"/>
</dbReference>
<comment type="caution">
    <text evidence="4">The sequence shown here is derived from an EMBL/GenBank/DDBJ whole genome shotgun (WGS) entry which is preliminary data.</text>
</comment>
<evidence type="ECO:0000313" key="4">
    <source>
        <dbReference type="EMBL" id="RIH93930.1"/>
    </source>
</evidence>
<feature type="active site" description="Cysteine persulfide intermediate" evidence="3">
    <location>
        <position position="70"/>
    </location>
</feature>
<accession>A0A399FCG8</accession>
<comment type="function">
    <text evidence="3">Required for formate dehydrogenase (FDH) activity. Acts as a sulfur carrier protein that transfers sulfur from IscS to the molybdenum cofactor prior to its insertion into FDH.</text>
</comment>
<dbReference type="GO" id="GO:0016783">
    <property type="term" value="F:sulfurtransferase activity"/>
    <property type="evidence" value="ECO:0007669"/>
    <property type="project" value="InterPro"/>
</dbReference>
<dbReference type="GO" id="GO:0006777">
    <property type="term" value="P:Mo-molybdopterin cofactor biosynthetic process"/>
    <property type="evidence" value="ECO:0007669"/>
    <property type="project" value="UniProtKB-UniRule"/>
</dbReference>
<dbReference type="AlphaFoldDB" id="A0A399FCG8"/>
<keyword evidence="4" id="KW-0808">Transferase</keyword>
<dbReference type="HAMAP" id="MF_00187">
    <property type="entry name" value="FdhD"/>
    <property type="match status" value="1"/>
</dbReference>
<comment type="subcellular location">
    <subcellularLocation>
        <location evidence="3">Cytoplasm</location>
    </subcellularLocation>
</comment>
<dbReference type="Pfam" id="PF02634">
    <property type="entry name" value="FdhD-NarQ"/>
    <property type="match status" value="1"/>
</dbReference>
<sequence>MRTPGQDFELAAGFLFAEGILRSREEVGRITYCTEAGEAQQYNRVNLELRSPALPRLAGLERHFFAHSACGVCGKSGLETLRLRGYEPLGPGFAVPAERVSSLPERLRSSQGLFERTGGLHAAALFDSEGRLLASREDVGRHNALDKLIGWALLEDRLPLSESLLLVSGRASFELVQKALAAGIPILAAISAPSSLAVEVARAFNLTLIGFLRGSFNLYSGPERVLLG</sequence>
<dbReference type="InterPro" id="IPR003786">
    <property type="entry name" value="FdhD"/>
</dbReference>
<evidence type="ECO:0000256" key="2">
    <source>
        <dbReference type="ARBA" id="ARBA00023150"/>
    </source>
</evidence>
<protein>
    <recommendedName>
        <fullName evidence="3">Sulfur carrier protein FdhD</fullName>
    </recommendedName>
</protein>
<comment type="caution">
    <text evidence="3">Lacks conserved residue(s) required for the propagation of feature annotation.</text>
</comment>
<gene>
    <name evidence="3 4" type="primary">fdhD</name>
    <name evidence="4" type="ORF">Mgrana_00016</name>
</gene>
<evidence type="ECO:0000313" key="5">
    <source>
        <dbReference type="Proteomes" id="UP000266178"/>
    </source>
</evidence>
<reference evidence="4 5" key="1">
    <citation type="submission" date="2018-08" db="EMBL/GenBank/DDBJ databases">
        <title>Meiothermus granaticius genome AF-68 sequencing project.</title>
        <authorList>
            <person name="Da Costa M.S."/>
            <person name="Albuquerque L."/>
            <person name="Raposo P."/>
            <person name="Froufe H.J.C."/>
            <person name="Barroso C.S."/>
            <person name="Egas C."/>
        </authorList>
    </citation>
    <scope>NUCLEOTIDE SEQUENCE [LARGE SCALE GENOMIC DNA]</scope>
    <source>
        <strain evidence="4 5">AF-68</strain>
    </source>
</reference>
<keyword evidence="1 3" id="KW-0963">Cytoplasm</keyword>
<dbReference type="Gene3D" id="3.40.140.10">
    <property type="entry name" value="Cytidine Deaminase, domain 2"/>
    <property type="match status" value="1"/>
</dbReference>
<dbReference type="Gene3D" id="3.10.20.10">
    <property type="match status" value="1"/>
</dbReference>